<dbReference type="KEGG" id="aup:AsAng_0009660"/>
<gene>
    <name evidence="1" type="ORF">AsAng_0009660</name>
</gene>
<dbReference type="EMBL" id="AP026867">
    <property type="protein sequence ID" value="BDS10258.1"/>
    <property type="molecule type" value="Genomic_DNA"/>
</dbReference>
<evidence type="ECO:0000313" key="1">
    <source>
        <dbReference type="EMBL" id="BDS10258.1"/>
    </source>
</evidence>
<dbReference type="Proteomes" id="UP001060919">
    <property type="component" value="Chromosome"/>
</dbReference>
<proteinExistence type="predicted"/>
<evidence type="ECO:0000313" key="2">
    <source>
        <dbReference type="Proteomes" id="UP001060919"/>
    </source>
</evidence>
<name>A0A915YC16_9BACT</name>
<organism evidence="1 2">
    <name type="scientific">Aureispira anguillae</name>
    <dbReference type="NCBI Taxonomy" id="2864201"/>
    <lineage>
        <taxon>Bacteria</taxon>
        <taxon>Pseudomonadati</taxon>
        <taxon>Bacteroidota</taxon>
        <taxon>Saprospiria</taxon>
        <taxon>Saprospirales</taxon>
        <taxon>Saprospiraceae</taxon>
        <taxon>Aureispira</taxon>
    </lineage>
</organism>
<dbReference type="AlphaFoldDB" id="A0A915YC16"/>
<keyword evidence="2" id="KW-1185">Reference proteome</keyword>
<reference evidence="1" key="1">
    <citation type="submission" date="2022-09" db="EMBL/GenBank/DDBJ databases">
        <title>Aureispira anguillicida sp. nov., isolated from Leptocephalus of Japanese eel Anguilla japonica.</title>
        <authorList>
            <person name="Yuasa K."/>
            <person name="Mekata T."/>
            <person name="Ikunari K."/>
        </authorList>
    </citation>
    <scope>NUCLEOTIDE SEQUENCE</scope>
    <source>
        <strain evidence="1">EL160426</strain>
    </source>
</reference>
<sequence length="1246" mass="141666">MTNFSNQGYDPVVVQRVLDFLNAAETPADISAISYLHDQLNLPNAYEIGEVVAQRILEKRKKLPDDQFVNLNQLDDVQGFGVDKLDSLIQAFSERKPAKARSFPTVDLFRFTTFRQPEKVIRPAVPFAYVQYNHSTKQTSKAKQETNELPSSQAFVEQFDALWAFSHWLYENKASFHLEALEKKINLKVYQLDEAAKIWAVLLAEIRLQQDVFLRQACLELLVGHNFLAAYQQATREKATDLLQDIDYWRRIAKATVILPKELFNGQQAISNNQLKQGDGNTTQNKQYSKIHQALIATQIIDQQVALKEEFSCLQPVYEAEKEAAEKMAFERYKKEIEPLEQQLAEILESFMDQNQLSDLDEATLERIYRKVNIPEFRFSFPNSLSKEFTKGKLSKTATNFIANHKLENKELITAINLLEQQEKISQKQLAGRYQKFVKEIFAYSTAVKPRIYHAFNFSWQEDLLAQKHFYFSFNAGYTNAHIKALKASLTIGEKTQETEEIQLLSNESEVLLLELFSGFSTDKLNPNTATGKLNIKLQLDNGQQFELEKAFHLRSRQTSGVLYPFSDLLKAKKVRPTDLYGITQLGIADFRKVEQNLCCYVPGEVSHIENVMAREYKEKATRNLMRSENTFETTTEKEVEELNDTTTTTRFEMNSEVANVINRDRSSNYGFNASVNGKAKLFGQEIGFNVGGYGDFSFATSSQNSNTTARTYAEDVTRRALERIVQKTSTKRTSTVIKEFEQNYKHGYDNREGKEHVTGVYRWVDKIYKNRVVNYGKRLMYEFMLPEPARFFYQTIYEKANDNNNSGGGDPGAGIDVPVKPTAPTINSHLDITRDNYAQLAASYGANVDAPMNPTAEVNIPVAESIGGTDQAKTFSYQTLQIPTNYQCHYIQLKVTFGYQANWFFGYPECYFRASFAGKNWSYPSALQGTGTKSNVTKSYNLSPKQTGMIPVVINTRRIKNYNGTVRALCQLDPQVYEQWQQSTYQSIMDAYDAKLQAYNAAVAAQQAANDAAAAAANAAQDDDATNPSHNSAMNLEIITTELKRLCIEMMTRPFGLPMGQGFYGSTCNDIPSLNLGTELDRYSAVVKFFEQAFDWQLMAYTFYAYYWADKCTKWQDLLQRQNGVDHIFQRFIQSGMSRLVVPVREGFEKAVLYFMETGQVWNGLDVIVDMNNPLYLSILEELEEPTGDQVGEPWYTTVPSTLNIIQGRSAYLNETGLPCCGELESESGGTNLLGSNEKLKGLKE</sequence>
<dbReference type="RefSeq" id="WP_264791585.1">
    <property type="nucleotide sequence ID" value="NZ_AP026867.1"/>
</dbReference>
<protein>
    <submittedName>
        <fullName evidence="1">Uncharacterized protein</fullName>
    </submittedName>
</protein>
<accession>A0A915YC16</accession>